<accession>G3MR48</accession>
<proteinExistence type="evidence at transcript level"/>
<name>G3MR48_AMBMU</name>
<evidence type="ECO:0000256" key="1">
    <source>
        <dbReference type="SAM" id="SignalP"/>
    </source>
</evidence>
<feature type="chain" id="PRO_5003447345" description="Lipocalin/cytosolic fatty-acid binding domain-containing protein" evidence="1">
    <location>
        <begin position="21"/>
        <end position="202"/>
    </location>
</feature>
<sequence length="202" mass="23033">MKQFVLIVAFVILCAFTVMGKTSWEPPDGGAKVNLIKFLNTSQYIWTLFSTSATRNTPCKVDEVWNITERDVFFYRNYSRPTEPSELLKGVFQDWQRSEGPSYMFLYNKGGQRLGAEECIYQEENNICAIFLATNNYLYAGQWYDVCELRVKGGRTGANASKVCVEQFMKICDPEQSTMVFYPPSVCFTFVGAASAKHFLSQ</sequence>
<dbReference type="EMBL" id="JO844349">
    <property type="protein sequence ID" value="AEO35966.1"/>
    <property type="molecule type" value="mRNA"/>
</dbReference>
<keyword evidence="1" id="KW-0732">Signal</keyword>
<evidence type="ECO:0000313" key="2">
    <source>
        <dbReference type="EMBL" id="AEO35966.1"/>
    </source>
</evidence>
<organism evidence="2">
    <name type="scientific">Amblyomma maculatum</name>
    <name type="common">Gulf Coast tick</name>
    <dbReference type="NCBI Taxonomy" id="34609"/>
    <lineage>
        <taxon>Eukaryota</taxon>
        <taxon>Metazoa</taxon>
        <taxon>Ecdysozoa</taxon>
        <taxon>Arthropoda</taxon>
        <taxon>Chelicerata</taxon>
        <taxon>Arachnida</taxon>
        <taxon>Acari</taxon>
        <taxon>Parasitiformes</taxon>
        <taxon>Ixodida</taxon>
        <taxon>Ixodoidea</taxon>
        <taxon>Ixodidae</taxon>
        <taxon>Amblyomminae</taxon>
        <taxon>Amblyomma</taxon>
    </lineage>
</organism>
<feature type="signal peptide" evidence="1">
    <location>
        <begin position="1"/>
        <end position="20"/>
    </location>
</feature>
<protein>
    <recommendedName>
        <fullName evidence="3">Lipocalin/cytosolic fatty-acid binding domain-containing protein</fullName>
    </recommendedName>
</protein>
<evidence type="ECO:0008006" key="3">
    <source>
        <dbReference type="Google" id="ProtNLM"/>
    </source>
</evidence>
<dbReference type="AlphaFoldDB" id="G3MR48"/>
<reference evidence="2" key="1">
    <citation type="journal article" date="2011" name="PLoS ONE">
        <title>A deep insight into the sialotranscriptome of the gulf coast tick, Amblyomma maculatum.</title>
        <authorList>
            <person name="Karim S."/>
            <person name="Singh P."/>
            <person name="Ribeiro J.M."/>
        </authorList>
    </citation>
    <scope>NUCLEOTIDE SEQUENCE</scope>
    <source>
        <tissue evidence="2">Salivary gland</tissue>
    </source>
</reference>